<dbReference type="Proteomes" id="UP000051530">
    <property type="component" value="Unassembled WGS sequence"/>
</dbReference>
<feature type="domain" description="PUM-HD" evidence="4">
    <location>
        <begin position="5"/>
        <end position="375"/>
    </location>
</feature>
<dbReference type="PROSITE" id="PS50302">
    <property type="entry name" value="PUM"/>
    <property type="match status" value="1"/>
</dbReference>
<feature type="region of interest" description="Disordered" evidence="3">
    <location>
        <begin position="1"/>
        <end position="20"/>
    </location>
</feature>
<sequence length="375" mass="43909">MATVKEKKPFKNLKKKEDDKENKKIQISKINEIIDSCKDDWEIARLKKCDREKRQEAIGKIFAKIKGNVAAMLKKRTGSRLLQTIFKFTDEKTKDEIFNEIKSEITMLANCSFGIFFLQKLLKTKYFFEIVDVLAKNHKKLIADRVGAFFLDEVYQTLKKGPQKDFLKRLMGNKAQVFYSKTKLMDIPPKEFDFESIIRKMLDKGLTNLTIGHDLINLHISHFEKEEDKKIYVKGLLEFFVDFLHTINGRKIVNMILEDKTNLKSVIKQVGDHLTSLISSEDSRTVLFSIIEKSEAEEDEKLKETLVKDVTKYIFKPIKENIETFLNTENFDLFVVKLIELKKFEYLQSKFIKEIQKKDSDYSESLQKLAADLQK</sequence>
<dbReference type="Gene3D" id="1.25.10.10">
    <property type="entry name" value="Leucine-rich Repeat Variant"/>
    <property type="match status" value="1"/>
</dbReference>
<dbReference type="InterPro" id="IPR011989">
    <property type="entry name" value="ARM-like"/>
</dbReference>
<dbReference type="PANTHER" id="PTHR13389">
    <property type="entry name" value="PUMILIO HOMOLOG 3"/>
    <property type="match status" value="1"/>
</dbReference>
<dbReference type="InterPro" id="IPR040059">
    <property type="entry name" value="PUM3"/>
</dbReference>
<evidence type="ECO:0000313" key="5">
    <source>
        <dbReference type="EMBL" id="KRH95139.1"/>
    </source>
</evidence>
<dbReference type="PANTHER" id="PTHR13389:SF0">
    <property type="entry name" value="PUMILIO HOMOLOG 3"/>
    <property type="match status" value="1"/>
</dbReference>
<dbReference type="GO" id="GO:0006417">
    <property type="term" value="P:regulation of translation"/>
    <property type="evidence" value="ECO:0007669"/>
    <property type="project" value="TreeGrafter"/>
</dbReference>
<dbReference type="AlphaFoldDB" id="A0A0R0M105"/>
<dbReference type="OrthoDB" id="2193727at2759"/>
<evidence type="ECO:0000313" key="6">
    <source>
        <dbReference type="Proteomes" id="UP000051530"/>
    </source>
</evidence>
<dbReference type="SMART" id="SM00025">
    <property type="entry name" value="Pumilio"/>
    <property type="match status" value="1"/>
</dbReference>
<proteinExistence type="predicted"/>
<keyword evidence="6" id="KW-1185">Reference proteome</keyword>
<dbReference type="EMBL" id="LGUB01000005">
    <property type="protein sequence ID" value="KRH95139.1"/>
    <property type="molecule type" value="Genomic_DNA"/>
</dbReference>
<keyword evidence="1" id="KW-0677">Repeat</keyword>
<accession>A0A0R0M105</accession>
<dbReference type="GO" id="GO:0005730">
    <property type="term" value="C:nucleolus"/>
    <property type="evidence" value="ECO:0007669"/>
    <property type="project" value="TreeGrafter"/>
</dbReference>
<organism evidence="5 6">
    <name type="scientific">Pseudoloma neurophilia</name>
    <dbReference type="NCBI Taxonomy" id="146866"/>
    <lineage>
        <taxon>Eukaryota</taxon>
        <taxon>Fungi</taxon>
        <taxon>Fungi incertae sedis</taxon>
        <taxon>Microsporidia</taxon>
        <taxon>Pseudoloma</taxon>
    </lineage>
</organism>
<evidence type="ECO:0000256" key="2">
    <source>
        <dbReference type="PROSITE-ProRule" id="PRU00317"/>
    </source>
</evidence>
<evidence type="ECO:0000256" key="3">
    <source>
        <dbReference type="SAM" id="MobiDB-lite"/>
    </source>
</evidence>
<evidence type="ECO:0000256" key="1">
    <source>
        <dbReference type="ARBA" id="ARBA00022737"/>
    </source>
</evidence>
<dbReference type="InterPro" id="IPR033133">
    <property type="entry name" value="PUM-HD"/>
</dbReference>
<protein>
    <submittedName>
        <fullName evidence="5">Puf family RNA-binding protein</fullName>
    </submittedName>
</protein>
<dbReference type="InterPro" id="IPR001313">
    <property type="entry name" value="Pumilio_RNA-bd_rpt"/>
</dbReference>
<evidence type="ECO:0000259" key="4">
    <source>
        <dbReference type="PROSITE" id="PS50303"/>
    </source>
</evidence>
<dbReference type="VEuPathDB" id="MicrosporidiaDB:M153_2500043009"/>
<reference evidence="5 6" key="1">
    <citation type="submission" date="2015-07" db="EMBL/GenBank/DDBJ databases">
        <title>The genome of Pseudoloma neurophilia, a relevant intracellular parasite of the zebrafish.</title>
        <authorList>
            <person name="Ndikumana S."/>
            <person name="Pelin A."/>
            <person name="Sanders J."/>
            <person name="Corradi N."/>
        </authorList>
    </citation>
    <scope>NUCLEOTIDE SEQUENCE [LARGE SCALE GENOMIC DNA]</scope>
    <source>
        <strain evidence="5 6">MK1</strain>
    </source>
</reference>
<dbReference type="InterPro" id="IPR016024">
    <property type="entry name" value="ARM-type_fold"/>
</dbReference>
<dbReference type="SUPFAM" id="SSF48371">
    <property type="entry name" value="ARM repeat"/>
    <property type="match status" value="1"/>
</dbReference>
<name>A0A0R0M105_9MICR</name>
<feature type="repeat" description="Pumilio" evidence="2">
    <location>
        <begin position="64"/>
        <end position="99"/>
    </location>
</feature>
<gene>
    <name evidence="5" type="ORF">M153_2500043009</name>
</gene>
<comment type="caution">
    <text evidence="5">The sequence shown here is derived from an EMBL/GenBank/DDBJ whole genome shotgun (WGS) entry which is preliminary data.</text>
</comment>
<dbReference type="GO" id="GO:0003729">
    <property type="term" value="F:mRNA binding"/>
    <property type="evidence" value="ECO:0007669"/>
    <property type="project" value="TreeGrafter"/>
</dbReference>
<dbReference type="PROSITE" id="PS50303">
    <property type="entry name" value="PUM_HD"/>
    <property type="match status" value="1"/>
</dbReference>